<accession>A0A0A9IM81</accession>
<dbReference type="AlphaFoldDB" id="A0A0A9IM81"/>
<reference evidence="1" key="2">
    <citation type="journal article" date="2015" name="Data Brief">
        <title>Shoot transcriptome of the giant reed, Arundo donax.</title>
        <authorList>
            <person name="Barrero R.A."/>
            <person name="Guerrero F.D."/>
            <person name="Moolhuijzen P."/>
            <person name="Goolsby J.A."/>
            <person name="Tidwell J."/>
            <person name="Bellgard S.E."/>
            <person name="Bellgard M.I."/>
        </authorList>
    </citation>
    <scope>NUCLEOTIDE SEQUENCE</scope>
    <source>
        <tissue evidence="1">Shoot tissue taken approximately 20 cm above the soil surface</tissue>
    </source>
</reference>
<name>A0A0A9IM81_ARUDO</name>
<reference evidence="1" key="1">
    <citation type="submission" date="2014-09" db="EMBL/GenBank/DDBJ databases">
        <authorList>
            <person name="Magalhaes I.L.F."/>
            <person name="Oliveira U."/>
            <person name="Santos F.R."/>
            <person name="Vidigal T.H.D.A."/>
            <person name="Brescovit A.D."/>
            <person name="Santos A.J."/>
        </authorList>
    </citation>
    <scope>NUCLEOTIDE SEQUENCE</scope>
    <source>
        <tissue evidence="1">Shoot tissue taken approximately 20 cm above the soil surface</tissue>
    </source>
</reference>
<dbReference type="EMBL" id="GBRH01275824">
    <property type="protein sequence ID" value="JAD22071.1"/>
    <property type="molecule type" value="Transcribed_RNA"/>
</dbReference>
<evidence type="ECO:0000313" key="1">
    <source>
        <dbReference type="EMBL" id="JAD22071.1"/>
    </source>
</evidence>
<proteinExistence type="predicted"/>
<sequence>MIVSSKVYLLFLQERTIHFIPISWNLEFGIARYEYTGLCIRTN</sequence>
<organism evidence="1">
    <name type="scientific">Arundo donax</name>
    <name type="common">Giant reed</name>
    <name type="synonym">Donax arundinaceus</name>
    <dbReference type="NCBI Taxonomy" id="35708"/>
    <lineage>
        <taxon>Eukaryota</taxon>
        <taxon>Viridiplantae</taxon>
        <taxon>Streptophyta</taxon>
        <taxon>Embryophyta</taxon>
        <taxon>Tracheophyta</taxon>
        <taxon>Spermatophyta</taxon>
        <taxon>Magnoliopsida</taxon>
        <taxon>Liliopsida</taxon>
        <taxon>Poales</taxon>
        <taxon>Poaceae</taxon>
        <taxon>PACMAD clade</taxon>
        <taxon>Arundinoideae</taxon>
        <taxon>Arundineae</taxon>
        <taxon>Arundo</taxon>
    </lineage>
</organism>
<protein>
    <submittedName>
        <fullName evidence="1">Uncharacterized protein</fullName>
    </submittedName>
</protein>